<feature type="non-terminal residue" evidence="1">
    <location>
        <position position="1"/>
    </location>
</feature>
<dbReference type="AlphaFoldDB" id="M9LRC2"/>
<keyword evidence="2" id="KW-1185">Reference proteome</keyword>
<reference evidence="1 2" key="1">
    <citation type="submission" date="2012-10" db="EMBL/GenBank/DDBJ databases">
        <title>Draft Genome Sequence of Paenibacillus popilliae ATCC 14706T.</title>
        <authorList>
            <person name="Iiyama K."/>
            <person name="Mori K."/>
            <person name="Mon H."/>
            <person name="Chieda Y."/>
            <person name="Lee J.M."/>
            <person name="Kusakabe T."/>
            <person name="Tashiro K."/>
            <person name="Asano S."/>
            <person name="Yasunaga-Aoki C."/>
            <person name="Shimizu S."/>
        </authorList>
    </citation>
    <scope>NUCLEOTIDE SEQUENCE [LARGE SCALE GENOMIC DNA]</scope>
    <source>
        <strain evidence="1 2">ATCC 14706</strain>
    </source>
</reference>
<organism evidence="1 2">
    <name type="scientific">Paenibacillus popilliae ATCC 14706</name>
    <dbReference type="NCBI Taxonomy" id="1212764"/>
    <lineage>
        <taxon>Bacteria</taxon>
        <taxon>Bacillati</taxon>
        <taxon>Bacillota</taxon>
        <taxon>Bacilli</taxon>
        <taxon>Bacillales</taxon>
        <taxon>Paenibacillaceae</taxon>
        <taxon>Paenibacillus</taxon>
    </lineage>
</organism>
<evidence type="ECO:0000313" key="1">
    <source>
        <dbReference type="EMBL" id="GAC43861.1"/>
    </source>
</evidence>
<proteinExistence type="predicted"/>
<sequence length="56" mass="6569">SLTKQYIQQALESCLEDNGYALKFYFVAQNGCFDIKKLNKMLAEIKEDQDEFRQSD</sequence>
<evidence type="ECO:0000313" key="2">
    <source>
        <dbReference type="Proteomes" id="UP000029453"/>
    </source>
</evidence>
<name>M9LRC2_PAEPP</name>
<comment type="caution">
    <text evidence="1">The sequence shown here is derived from an EMBL/GenBank/DDBJ whole genome shotgun (WGS) entry which is preliminary data.</text>
</comment>
<dbReference type="EMBL" id="BALG01000264">
    <property type="protein sequence ID" value="GAC43861.1"/>
    <property type="molecule type" value="Genomic_DNA"/>
</dbReference>
<dbReference type="Proteomes" id="UP000029453">
    <property type="component" value="Unassembled WGS sequence"/>
</dbReference>
<accession>M9LRC2</accession>
<protein>
    <submittedName>
        <fullName evidence="1">Uncharacterized protein</fullName>
    </submittedName>
</protein>
<gene>
    <name evidence="1" type="ORF">PPOP_3261</name>
</gene>